<comment type="caution">
    <text evidence="4">The sequence shown here is derived from an EMBL/GenBank/DDBJ whole genome shotgun (WGS) entry which is preliminary data.</text>
</comment>
<name>A0A848BM02_9FIRM</name>
<feature type="domain" description="CN hydrolase" evidence="2">
    <location>
        <begin position="1"/>
        <end position="241"/>
    </location>
</feature>
<dbReference type="InterPro" id="IPR003010">
    <property type="entry name" value="C-N_Hydrolase"/>
</dbReference>
<dbReference type="GO" id="GO:0016811">
    <property type="term" value="F:hydrolase activity, acting on carbon-nitrogen (but not peptide) bonds, in linear amides"/>
    <property type="evidence" value="ECO:0007669"/>
    <property type="project" value="TreeGrafter"/>
</dbReference>
<protein>
    <submittedName>
        <fullName evidence="4">Carbon-nitrogen hydrolase family protein</fullName>
    </submittedName>
</protein>
<proteinExistence type="predicted"/>
<dbReference type="EMBL" id="JBIEKR010000016">
    <property type="protein sequence ID" value="MFG6274217.1"/>
    <property type="molecule type" value="Genomic_DNA"/>
</dbReference>
<evidence type="ECO:0000256" key="1">
    <source>
        <dbReference type="ARBA" id="ARBA00022801"/>
    </source>
</evidence>
<dbReference type="AlphaFoldDB" id="A0A848BM02"/>
<keyword evidence="1 4" id="KW-0378">Hydrolase</keyword>
<accession>A0A848BM02</accession>
<evidence type="ECO:0000259" key="2">
    <source>
        <dbReference type="PROSITE" id="PS50263"/>
    </source>
</evidence>
<evidence type="ECO:0000313" key="6">
    <source>
        <dbReference type="Proteomes" id="UP001605989"/>
    </source>
</evidence>
<sequence length="263" mass="30323">MRLGMAQMSMSKDMEENFTKTLDFCDKAAGCNLLFFPEVQFSPFFAQYENQDATGYLMEDTDQKVQAIQEKCREHDMYISPNFYLKQQGKPYDANLFLDRQGRIAGISKMVHIFQAPQFYECDYYTPSEEGFQVFTTDFGKIGIVICFDRHLPESIRSCAAQGADLVIVPTANTKAEPLEMFEWEMRVQAYQNQTFVAMCNRVGKEGDMDFAGQSLIIDPWGNLLAKGDDQERLIACDLDLSLARKAKEERPFLKLRRPDMYR</sequence>
<dbReference type="SUPFAM" id="SSF56317">
    <property type="entry name" value="Carbon-nitrogen hydrolase"/>
    <property type="match status" value="1"/>
</dbReference>
<dbReference type="InterPro" id="IPR050345">
    <property type="entry name" value="Aliph_Amidase/BUP"/>
</dbReference>
<organism evidence="4 5">
    <name type="scientific">Megasphaera hexanoica</name>
    <dbReference type="NCBI Taxonomy" id="1675036"/>
    <lineage>
        <taxon>Bacteria</taxon>
        <taxon>Bacillati</taxon>
        <taxon>Bacillota</taxon>
        <taxon>Negativicutes</taxon>
        <taxon>Veillonellales</taxon>
        <taxon>Veillonellaceae</taxon>
        <taxon>Megasphaera</taxon>
    </lineage>
</organism>
<dbReference type="PANTHER" id="PTHR43674:SF16">
    <property type="entry name" value="CARBON-NITROGEN FAMILY, PUTATIVE (AFU_ORTHOLOGUE AFUA_5G02350)-RELATED"/>
    <property type="match status" value="1"/>
</dbReference>
<reference evidence="4 5" key="1">
    <citation type="submission" date="2020-04" db="EMBL/GenBank/DDBJ databases">
        <authorList>
            <person name="Hitch T.C.A."/>
            <person name="Wylensek D."/>
            <person name="Clavel T."/>
        </authorList>
    </citation>
    <scope>NUCLEOTIDE SEQUENCE [LARGE SCALE GENOMIC DNA]</scope>
    <source>
        <strain evidence="4 5">Oil-RF-744-FAT-WT-6-1</strain>
    </source>
</reference>
<dbReference type="RefSeq" id="WP_075581648.1">
    <property type="nucleotide sequence ID" value="NZ_CP011940.1"/>
</dbReference>
<evidence type="ECO:0000313" key="3">
    <source>
        <dbReference type="EMBL" id="MFG6274217.1"/>
    </source>
</evidence>
<dbReference type="OrthoDB" id="9811121at2"/>
<dbReference type="EMBL" id="JABAFG010000002">
    <property type="protein sequence ID" value="NME27281.1"/>
    <property type="molecule type" value="Genomic_DNA"/>
</dbReference>
<keyword evidence="6" id="KW-1185">Reference proteome</keyword>
<dbReference type="Proteomes" id="UP001605989">
    <property type="component" value="Unassembled WGS sequence"/>
</dbReference>
<dbReference type="Pfam" id="PF00795">
    <property type="entry name" value="CN_hydrolase"/>
    <property type="match status" value="1"/>
</dbReference>
<dbReference type="PROSITE" id="PS50263">
    <property type="entry name" value="CN_HYDROLASE"/>
    <property type="match status" value="1"/>
</dbReference>
<dbReference type="InterPro" id="IPR036526">
    <property type="entry name" value="C-N_Hydrolase_sf"/>
</dbReference>
<dbReference type="Gene3D" id="3.60.110.10">
    <property type="entry name" value="Carbon-nitrogen hydrolase"/>
    <property type="match status" value="1"/>
</dbReference>
<dbReference type="CDD" id="cd07197">
    <property type="entry name" value="nitrilase"/>
    <property type="match status" value="1"/>
</dbReference>
<reference evidence="3 6" key="2">
    <citation type="submission" date="2024-10" db="EMBL/GenBank/DDBJ databases">
        <authorList>
            <person name="Sang B.-I."/>
            <person name="Prabhaharan D."/>
        </authorList>
    </citation>
    <scope>NUCLEOTIDE SEQUENCE [LARGE SCALE GENOMIC DNA]</scope>
    <source>
        <strain evidence="3 6">MH</strain>
    </source>
</reference>
<dbReference type="KEGG" id="mhw:ACT01_13475"/>
<evidence type="ECO:0000313" key="4">
    <source>
        <dbReference type="EMBL" id="NME27281.1"/>
    </source>
</evidence>
<gene>
    <name evidence="3" type="ORF">ACGTZG_13605</name>
    <name evidence="4" type="ORF">HF872_01370</name>
</gene>
<evidence type="ECO:0000313" key="5">
    <source>
        <dbReference type="Proteomes" id="UP000591071"/>
    </source>
</evidence>
<dbReference type="PANTHER" id="PTHR43674">
    <property type="entry name" value="NITRILASE C965.09-RELATED"/>
    <property type="match status" value="1"/>
</dbReference>
<dbReference type="Proteomes" id="UP000591071">
    <property type="component" value="Unassembled WGS sequence"/>
</dbReference>